<dbReference type="InterPro" id="IPR036390">
    <property type="entry name" value="WH_DNA-bd_sf"/>
</dbReference>
<evidence type="ECO:0000256" key="4">
    <source>
        <dbReference type="ARBA" id="ARBA00023163"/>
    </source>
</evidence>
<dbReference type="GO" id="GO:0005654">
    <property type="term" value="C:nucleoplasm"/>
    <property type="evidence" value="ECO:0007669"/>
    <property type="project" value="UniProtKB-ARBA"/>
</dbReference>
<comment type="caution">
    <text evidence="7">The sequence shown here is derived from an EMBL/GenBank/DDBJ whole genome shotgun (WGS) entry which is preliminary data.</text>
</comment>
<sequence>MASTSSSSLESQLLNFLAACPDGASVDEMAANVPGVPSLGQLVPIINTMLTNRLIILLRASGGQLRYKPASAREQKTKGLSPEEVLVFQQIQRAGNSGVWTKDLKIRTNLAQPQITKILKALEARGLMKSIKSVANPSRKLVMLAELEPSKEVTGGAWYTDAQQFDTEFISIVREALLRHIDRCGQVTLNAVTAWITSSGLVKNGGGAGEGRVDLGRDDVQQVLDSLAYEGKIEEVPSLAQGDDPAYRKNVVKLPDTTALTSVPCGRCPVIDDCREGGPISPQTCEYFARWLDF</sequence>
<dbReference type="InParanoid" id="A0A2V0PJ64"/>
<dbReference type="SUPFAM" id="SSF46785">
    <property type="entry name" value="Winged helix' DNA-binding domain"/>
    <property type="match status" value="1"/>
</dbReference>
<reference evidence="7 8" key="1">
    <citation type="journal article" date="2018" name="Sci. Rep.">
        <title>Raphidocelis subcapitata (=Pseudokirchneriella subcapitata) provides an insight into genome evolution and environmental adaptations in the Sphaeropleales.</title>
        <authorList>
            <person name="Suzuki S."/>
            <person name="Yamaguchi H."/>
            <person name="Nakajima N."/>
            <person name="Kawachi M."/>
        </authorList>
    </citation>
    <scope>NUCLEOTIDE SEQUENCE [LARGE SCALE GENOMIC DNA]</scope>
    <source>
        <strain evidence="7 8">NIES-35</strain>
    </source>
</reference>
<name>A0A2V0PJ64_9CHLO</name>
<dbReference type="FunFam" id="1.10.10.10:FF:000116">
    <property type="entry name" value="DNA-directed RNA polymerase III subunit RPC6"/>
    <property type="match status" value="1"/>
</dbReference>
<dbReference type="GO" id="GO:0005666">
    <property type="term" value="C:RNA polymerase III complex"/>
    <property type="evidence" value="ECO:0007669"/>
    <property type="project" value="UniProtKB-UniRule"/>
</dbReference>
<dbReference type="InterPro" id="IPR007832">
    <property type="entry name" value="RNA_pol_Rpc34"/>
</dbReference>
<evidence type="ECO:0000256" key="5">
    <source>
        <dbReference type="ARBA" id="ARBA00023242"/>
    </source>
</evidence>
<keyword evidence="3 6" id="KW-0240">DNA-directed RNA polymerase</keyword>
<dbReference type="InterPro" id="IPR036388">
    <property type="entry name" value="WH-like_DNA-bd_sf"/>
</dbReference>
<dbReference type="OrthoDB" id="613763at2759"/>
<comment type="similarity">
    <text evidence="2 6">Belongs to the eukaryotic RPC34/RPC39 RNA polymerase subunit family.</text>
</comment>
<dbReference type="Pfam" id="PF05158">
    <property type="entry name" value="RNA_pol_Rpc34"/>
    <property type="match status" value="2"/>
</dbReference>
<dbReference type="GO" id="GO:0005737">
    <property type="term" value="C:cytoplasm"/>
    <property type="evidence" value="ECO:0007669"/>
    <property type="project" value="UniProtKB-ARBA"/>
</dbReference>
<keyword evidence="8" id="KW-1185">Reference proteome</keyword>
<dbReference type="Gene3D" id="1.10.10.10">
    <property type="entry name" value="Winged helix-like DNA-binding domain superfamily/Winged helix DNA-binding domain"/>
    <property type="match status" value="1"/>
</dbReference>
<dbReference type="STRING" id="307507.A0A2V0PJ64"/>
<keyword evidence="4 6" id="KW-0804">Transcription</keyword>
<dbReference type="PANTHER" id="PTHR12780">
    <property type="entry name" value="RNA POLYMERASE III DNA DIRECTED , 39KD SUBUNIT-RELATED"/>
    <property type="match status" value="1"/>
</dbReference>
<dbReference type="InterPro" id="IPR016049">
    <property type="entry name" value="RNA_pol_Rpc34-like"/>
</dbReference>
<protein>
    <recommendedName>
        <fullName evidence="6">DNA-directed RNA polymerase III subunit RPC6</fullName>
        <shortName evidence="6">RNA polymerase III subunit C6</shortName>
    </recommendedName>
</protein>
<evidence type="ECO:0000313" key="7">
    <source>
        <dbReference type="EMBL" id="GBF99062.1"/>
    </source>
</evidence>
<evidence type="ECO:0000256" key="6">
    <source>
        <dbReference type="PIRNR" id="PIRNR028763"/>
    </source>
</evidence>
<comment type="subcellular location">
    <subcellularLocation>
        <location evidence="1 6">Nucleus</location>
    </subcellularLocation>
</comment>
<organism evidence="7 8">
    <name type="scientific">Raphidocelis subcapitata</name>
    <dbReference type="NCBI Taxonomy" id="307507"/>
    <lineage>
        <taxon>Eukaryota</taxon>
        <taxon>Viridiplantae</taxon>
        <taxon>Chlorophyta</taxon>
        <taxon>core chlorophytes</taxon>
        <taxon>Chlorophyceae</taxon>
        <taxon>CS clade</taxon>
        <taxon>Sphaeropleales</taxon>
        <taxon>Selenastraceae</taxon>
        <taxon>Raphidocelis</taxon>
    </lineage>
</organism>
<gene>
    <name evidence="7" type="ORF">Rsub_11833</name>
</gene>
<dbReference type="AlphaFoldDB" id="A0A2V0PJ64"/>
<dbReference type="FunCoup" id="A0A2V0PJ64">
    <property type="interactions" value="1716"/>
</dbReference>
<evidence type="ECO:0000256" key="3">
    <source>
        <dbReference type="ARBA" id="ARBA00022478"/>
    </source>
</evidence>
<evidence type="ECO:0000256" key="2">
    <source>
        <dbReference type="ARBA" id="ARBA00011038"/>
    </source>
</evidence>
<dbReference type="PIRSF" id="PIRSF028763">
    <property type="entry name" value="RNA_pol_Rpc34"/>
    <property type="match status" value="1"/>
</dbReference>
<proteinExistence type="inferred from homology"/>
<keyword evidence="5 6" id="KW-0539">Nucleus</keyword>
<comment type="function">
    <text evidence="6">DNA-dependent RNA polymerase catalyzes the transcription of DNA into RNA using the four ribonucleoside triphosphates as substrates. Specific peripheric component of RNA polymerase III which synthesizes small RNAs, such as 5S rRNA and tRNAs.</text>
</comment>
<dbReference type="GO" id="GO:0006383">
    <property type="term" value="P:transcription by RNA polymerase III"/>
    <property type="evidence" value="ECO:0007669"/>
    <property type="project" value="UniProtKB-UniRule"/>
</dbReference>
<dbReference type="EMBL" id="BDRX01000144">
    <property type="protein sequence ID" value="GBF99062.1"/>
    <property type="molecule type" value="Genomic_DNA"/>
</dbReference>
<dbReference type="Proteomes" id="UP000247498">
    <property type="component" value="Unassembled WGS sequence"/>
</dbReference>
<evidence type="ECO:0000313" key="8">
    <source>
        <dbReference type="Proteomes" id="UP000247498"/>
    </source>
</evidence>
<accession>A0A2V0PJ64</accession>
<evidence type="ECO:0000256" key="1">
    <source>
        <dbReference type="ARBA" id="ARBA00004123"/>
    </source>
</evidence>